<sequence length="183" mass="20280">MILAAFSRFEPSSRIFPHVLRPAARRRADSRFVLRRRQVRDVRMKSGQPASVVSSPSTLAKNGPGSTSVFQHDTRPRVSLFSSTCEDFVVGHTTDTFCNALFNLWHQGFLGQGSHHHIVFVGHSISYGARVSYGAHFEPEAHPRPGCSACRKMGIEKKMATRRSLRCGWRLTDGTEDGLGSGP</sequence>
<feature type="compositionally biased region" description="Polar residues" evidence="1">
    <location>
        <begin position="48"/>
        <end position="69"/>
    </location>
</feature>
<organism evidence="2 3">
    <name type="scientific">Colletotrichum orchidophilum</name>
    <dbReference type="NCBI Taxonomy" id="1209926"/>
    <lineage>
        <taxon>Eukaryota</taxon>
        <taxon>Fungi</taxon>
        <taxon>Dikarya</taxon>
        <taxon>Ascomycota</taxon>
        <taxon>Pezizomycotina</taxon>
        <taxon>Sordariomycetes</taxon>
        <taxon>Hypocreomycetidae</taxon>
        <taxon>Glomerellales</taxon>
        <taxon>Glomerellaceae</taxon>
        <taxon>Colletotrichum</taxon>
    </lineage>
</organism>
<dbReference type="Proteomes" id="UP000176998">
    <property type="component" value="Unassembled WGS sequence"/>
</dbReference>
<name>A0A1G4BIY9_9PEZI</name>
<feature type="region of interest" description="Disordered" evidence="1">
    <location>
        <begin position="45"/>
        <end position="69"/>
    </location>
</feature>
<dbReference type="GeneID" id="34556376"/>
<evidence type="ECO:0000313" key="3">
    <source>
        <dbReference type="Proteomes" id="UP000176998"/>
    </source>
</evidence>
<gene>
    <name evidence="2" type="ORF">CORC01_03216</name>
</gene>
<proteinExistence type="predicted"/>
<dbReference type="AlphaFoldDB" id="A0A1G4BIY9"/>
<reference evidence="2 3" key="1">
    <citation type="submission" date="2016-09" db="EMBL/GenBank/DDBJ databases">
        <authorList>
            <person name="Capua I."/>
            <person name="De Benedictis P."/>
            <person name="Joannis T."/>
            <person name="Lombin L.H."/>
            <person name="Cattoli G."/>
        </authorList>
    </citation>
    <scope>NUCLEOTIDE SEQUENCE [LARGE SCALE GENOMIC DNA]</scope>
    <source>
        <strain evidence="2 3">IMI 309357</strain>
    </source>
</reference>
<accession>A0A1G4BIY9</accession>
<protein>
    <submittedName>
        <fullName evidence="2">Uncharacterized protein</fullName>
    </submittedName>
</protein>
<comment type="caution">
    <text evidence="2">The sequence shown here is derived from an EMBL/GenBank/DDBJ whole genome shotgun (WGS) entry which is preliminary data.</text>
</comment>
<dbReference type="RefSeq" id="XP_022478602.1">
    <property type="nucleotide sequence ID" value="XM_022614866.1"/>
</dbReference>
<evidence type="ECO:0000256" key="1">
    <source>
        <dbReference type="SAM" id="MobiDB-lite"/>
    </source>
</evidence>
<keyword evidence="3" id="KW-1185">Reference proteome</keyword>
<evidence type="ECO:0000313" key="2">
    <source>
        <dbReference type="EMBL" id="OHF01460.1"/>
    </source>
</evidence>
<dbReference type="EMBL" id="MJBS01000019">
    <property type="protein sequence ID" value="OHF01460.1"/>
    <property type="molecule type" value="Genomic_DNA"/>
</dbReference>